<protein>
    <recommendedName>
        <fullName evidence="4">DUF11 domain-containing protein</fullName>
    </recommendedName>
</protein>
<accession>A0A4Q9HQY5</accession>
<evidence type="ECO:0008006" key="4">
    <source>
        <dbReference type="Google" id="ProtNLM"/>
    </source>
</evidence>
<name>A0A4Q9HQY5_STRKA</name>
<comment type="caution">
    <text evidence="2">The sequence shown here is derived from an EMBL/GenBank/DDBJ whole genome shotgun (WGS) entry which is preliminary data.</text>
</comment>
<evidence type="ECO:0000256" key="1">
    <source>
        <dbReference type="SAM" id="Phobius"/>
    </source>
</evidence>
<dbReference type="AlphaFoldDB" id="A0A4Q9HQY5"/>
<gene>
    <name evidence="2" type="ORF">EYS09_23205</name>
</gene>
<dbReference type="EMBL" id="SIXH01000234">
    <property type="protein sequence ID" value="TBO57347.1"/>
    <property type="molecule type" value="Genomic_DNA"/>
</dbReference>
<keyword evidence="1" id="KW-0472">Membrane</keyword>
<keyword evidence="3" id="KW-1185">Reference proteome</keyword>
<keyword evidence="1" id="KW-0812">Transmembrane</keyword>
<sequence length="171" mass="17440">MTDGVDHADAGQRLDYLVTVHNLGATGLPGTRIEQQMPATTAAATADGGTVVDDGTGARKAVWRTDLGAYDEQVFTASATLGERPTPAGTTAPGTLRAAVTVCVYVYGQAAPAACSGDLDDLPETHPEGPGTGLVWWAVALGVCVVLAPGVHRAIRRRRGGDGRGDSDGST</sequence>
<dbReference type="Proteomes" id="UP000292452">
    <property type="component" value="Unassembled WGS sequence"/>
</dbReference>
<evidence type="ECO:0000313" key="2">
    <source>
        <dbReference type="EMBL" id="TBO57347.1"/>
    </source>
</evidence>
<feature type="transmembrane region" description="Helical" evidence="1">
    <location>
        <begin position="134"/>
        <end position="155"/>
    </location>
</feature>
<organism evidence="2 3">
    <name type="scientific">Streptomyces kasugaensis</name>
    <dbReference type="NCBI Taxonomy" id="1946"/>
    <lineage>
        <taxon>Bacteria</taxon>
        <taxon>Bacillati</taxon>
        <taxon>Actinomycetota</taxon>
        <taxon>Actinomycetes</taxon>
        <taxon>Kitasatosporales</taxon>
        <taxon>Streptomycetaceae</taxon>
        <taxon>Streptomyces</taxon>
    </lineage>
</organism>
<reference evidence="2 3" key="1">
    <citation type="submission" date="2019-02" db="EMBL/GenBank/DDBJ databases">
        <title>Draft Genome Sequence of Streptomyces sp. AM-2504, identified by 16S rRNA comparative analysis as a Streptomyces Kasugaensis strain.</title>
        <authorList>
            <person name="Napolioni V."/>
            <person name="Giuliodori A.M."/>
            <person name="Spurio R."/>
            <person name="Fabbretti A."/>
        </authorList>
    </citation>
    <scope>NUCLEOTIDE SEQUENCE [LARGE SCALE GENOMIC DNA]</scope>
    <source>
        <strain evidence="2 3">AM-2504</strain>
    </source>
</reference>
<keyword evidence="1" id="KW-1133">Transmembrane helix</keyword>
<evidence type="ECO:0000313" key="3">
    <source>
        <dbReference type="Proteomes" id="UP000292452"/>
    </source>
</evidence>
<proteinExistence type="predicted"/>